<reference evidence="1 2" key="1">
    <citation type="submission" date="2021-05" db="EMBL/GenBank/DDBJ databases">
        <title>Genome Assembly of Synthetic Allotetraploid Brassica napus Reveals Homoeologous Exchanges between Subgenomes.</title>
        <authorList>
            <person name="Davis J.T."/>
        </authorList>
    </citation>
    <scope>NUCLEOTIDE SEQUENCE [LARGE SCALE GENOMIC DNA]</scope>
    <source>
        <strain evidence="2">cv. Da-Ae</strain>
        <tissue evidence="1">Seedling</tissue>
    </source>
</reference>
<name>A0ABQ7YN92_BRANA</name>
<evidence type="ECO:0000313" key="1">
    <source>
        <dbReference type="EMBL" id="KAH0869688.1"/>
    </source>
</evidence>
<gene>
    <name evidence="1" type="ORF">HID58_076710</name>
</gene>
<sequence length="64" mass="7422">MSIQFLFHKFSRKTPPMKGLKLQCSSLKPPFKIHADLPDRPFALYLDPYLNPHLCDLSAYPFLS</sequence>
<keyword evidence="2" id="KW-1185">Reference proteome</keyword>
<comment type="caution">
    <text evidence="1">The sequence shown here is derived from an EMBL/GenBank/DDBJ whole genome shotgun (WGS) entry which is preliminary data.</text>
</comment>
<dbReference type="Proteomes" id="UP000824890">
    <property type="component" value="Unassembled WGS sequence"/>
</dbReference>
<accession>A0ABQ7YN92</accession>
<evidence type="ECO:0000313" key="2">
    <source>
        <dbReference type="Proteomes" id="UP000824890"/>
    </source>
</evidence>
<protein>
    <submittedName>
        <fullName evidence="1">Uncharacterized protein</fullName>
    </submittedName>
</protein>
<proteinExistence type="predicted"/>
<organism evidence="1 2">
    <name type="scientific">Brassica napus</name>
    <name type="common">Rape</name>
    <dbReference type="NCBI Taxonomy" id="3708"/>
    <lineage>
        <taxon>Eukaryota</taxon>
        <taxon>Viridiplantae</taxon>
        <taxon>Streptophyta</taxon>
        <taxon>Embryophyta</taxon>
        <taxon>Tracheophyta</taxon>
        <taxon>Spermatophyta</taxon>
        <taxon>Magnoliopsida</taxon>
        <taxon>eudicotyledons</taxon>
        <taxon>Gunneridae</taxon>
        <taxon>Pentapetalae</taxon>
        <taxon>rosids</taxon>
        <taxon>malvids</taxon>
        <taxon>Brassicales</taxon>
        <taxon>Brassicaceae</taxon>
        <taxon>Brassiceae</taxon>
        <taxon>Brassica</taxon>
    </lineage>
</organism>
<dbReference type="EMBL" id="JAGKQM010000017">
    <property type="protein sequence ID" value="KAH0869688.1"/>
    <property type="molecule type" value="Genomic_DNA"/>
</dbReference>